<evidence type="ECO:0000313" key="2">
    <source>
        <dbReference type="Proteomes" id="UP000435910"/>
    </source>
</evidence>
<protein>
    <submittedName>
        <fullName evidence="1">Uncharacterized protein</fullName>
    </submittedName>
</protein>
<reference evidence="1 2" key="1">
    <citation type="submission" date="2019-06" db="EMBL/GenBank/DDBJ databases">
        <title>Genome sequence analysis of &gt;100 Bacillus licheniformis strains suggests intrinsic resistance to this species.</title>
        <authorList>
            <person name="Wels M."/>
            <person name="Siezen R.J."/>
            <person name="Johansen E."/>
            <person name="Stuer-Lauridsen B."/>
            <person name="Bjerre K."/>
            <person name="Nielsen B.K.K."/>
        </authorList>
    </citation>
    <scope>NUCLEOTIDE SEQUENCE [LARGE SCALE GENOMIC DNA]</scope>
    <source>
        <strain evidence="1 2">BAC-16736</strain>
    </source>
</reference>
<gene>
    <name evidence="1" type="ORF">CHCC16736_4216</name>
</gene>
<proteinExistence type="predicted"/>
<evidence type="ECO:0000313" key="1">
    <source>
        <dbReference type="EMBL" id="TWL25333.1"/>
    </source>
</evidence>
<dbReference type="EMBL" id="NILC01000026">
    <property type="protein sequence ID" value="TWL25333.1"/>
    <property type="molecule type" value="Genomic_DNA"/>
</dbReference>
<comment type="caution">
    <text evidence="1">The sequence shown here is derived from an EMBL/GenBank/DDBJ whole genome shotgun (WGS) entry which is preliminary data.</text>
</comment>
<accession>A0A5Q3BQY2</accession>
<dbReference type="Proteomes" id="UP000435910">
    <property type="component" value="Unassembled WGS sequence"/>
</dbReference>
<dbReference type="AlphaFoldDB" id="A0A5Q3BQY2"/>
<dbReference type="RefSeq" id="WP_009328347.1">
    <property type="nucleotide sequence ID" value="NZ_BOQW01000004.1"/>
</dbReference>
<organism evidence="1 2">
    <name type="scientific">Bacillus licheniformis</name>
    <dbReference type="NCBI Taxonomy" id="1402"/>
    <lineage>
        <taxon>Bacteria</taxon>
        <taxon>Bacillati</taxon>
        <taxon>Bacillota</taxon>
        <taxon>Bacilli</taxon>
        <taxon>Bacillales</taxon>
        <taxon>Bacillaceae</taxon>
        <taxon>Bacillus</taxon>
    </lineage>
</organism>
<sequence length="84" mass="9544">MTNQFNKSFTEALEELVSGKAVFAQGEFFEKGLYLEFDKTGVLQEVDAKGTFRKRINAIISTGMLKQKYKTFKVANKQEIGLKD</sequence>
<name>A0A5Q3BQY2_BACLI</name>